<dbReference type="GO" id="GO:0008878">
    <property type="term" value="F:glucose-1-phosphate adenylyltransferase activity"/>
    <property type="evidence" value="ECO:0007669"/>
    <property type="project" value="InterPro"/>
</dbReference>
<reference evidence="1 2" key="1">
    <citation type="submission" date="2017-03" db="EMBL/GenBank/DDBJ databases">
        <authorList>
            <person name="Afonso C.L."/>
            <person name="Miller P.J."/>
            <person name="Scott M.A."/>
            <person name="Spackman E."/>
            <person name="Goraichik I."/>
            <person name="Dimitrov K.M."/>
            <person name="Suarez D.L."/>
            <person name="Swayne D.E."/>
        </authorList>
    </citation>
    <scope>NUCLEOTIDE SEQUENCE [LARGE SCALE GENOMIC DNA]</scope>
    <source>
        <strain evidence="1">SB41UT1</strain>
    </source>
</reference>
<proteinExistence type="predicted"/>
<dbReference type="InterPro" id="IPR005836">
    <property type="entry name" value="ADP_Glu_pyroP_CS"/>
</dbReference>
<dbReference type="OrthoDB" id="5731852at2"/>
<dbReference type="Proteomes" id="UP000196573">
    <property type="component" value="Unassembled WGS sequence"/>
</dbReference>
<accession>A0A1X7AN44</accession>
<organism evidence="1 2">
    <name type="scientific">Parendozoicomonas haliclonae</name>
    <dbReference type="NCBI Taxonomy" id="1960125"/>
    <lineage>
        <taxon>Bacteria</taxon>
        <taxon>Pseudomonadati</taxon>
        <taxon>Pseudomonadota</taxon>
        <taxon>Gammaproteobacteria</taxon>
        <taxon>Oceanospirillales</taxon>
        <taxon>Endozoicomonadaceae</taxon>
        <taxon>Parendozoicomonas</taxon>
    </lineage>
</organism>
<dbReference type="AlphaFoldDB" id="A0A1X7AN44"/>
<gene>
    <name evidence="1" type="ORF">EHSB41UT_02608</name>
</gene>
<evidence type="ECO:0000313" key="2">
    <source>
        <dbReference type="Proteomes" id="UP000196573"/>
    </source>
</evidence>
<protein>
    <submittedName>
        <fullName evidence="1">Uncharacterized protein</fullName>
    </submittedName>
</protein>
<name>A0A1X7AN44_9GAMM</name>
<keyword evidence="2" id="KW-1185">Reference proteome</keyword>
<dbReference type="EMBL" id="FWPT01000005">
    <property type="protein sequence ID" value="SMA47933.1"/>
    <property type="molecule type" value="Genomic_DNA"/>
</dbReference>
<evidence type="ECO:0000313" key="1">
    <source>
        <dbReference type="EMBL" id="SMA47933.1"/>
    </source>
</evidence>
<dbReference type="RefSeq" id="WP_087110533.1">
    <property type="nucleotide sequence ID" value="NZ_CBCSCN010000003.1"/>
</dbReference>
<dbReference type="GO" id="GO:0005978">
    <property type="term" value="P:glycogen biosynthetic process"/>
    <property type="evidence" value="ECO:0007669"/>
    <property type="project" value="InterPro"/>
</dbReference>
<sequence>MSAALLQAPSSLQDAKDLLTDQGFATSTIWYHGTSSALLPSILKQGLKRSGDKAMNQMAKQTMATIGNTFTETVEPVFLTQSKEIAFYWAQQTVRNRSVRFEGDEQPIVLAVSLPDDEAAKVRPDVGAASLLMVKDGESYLAFIAGLYDQAGATVPEVNVMKADRMDYLNKLGMAYYDNDIPAQYLTAIS</sequence>
<dbReference type="PROSITE" id="PS00809">
    <property type="entry name" value="ADP_GLC_PYROPHOSPH_2"/>
    <property type="match status" value="1"/>
</dbReference>